<dbReference type="EMBL" id="JAVIIZ010000014">
    <property type="protein sequence ID" value="MDX8474710.1"/>
    <property type="molecule type" value="Genomic_DNA"/>
</dbReference>
<evidence type="ECO:0000313" key="1">
    <source>
        <dbReference type="EMBL" id="MDX8474710.1"/>
    </source>
</evidence>
<dbReference type="Proteomes" id="UP001271780">
    <property type="component" value="Unassembled WGS sequence"/>
</dbReference>
<gene>
    <name evidence="1" type="ORF">RFM27_21725</name>
</gene>
<accession>A0ABU4XLK2</accession>
<reference evidence="1 2" key="1">
    <citation type="submission" date="2023-08" db="EMBL/GenBank/DDBJ databases">
        <title>Implementing the SeqCode for naming new Mesorhizobium species isolated from Vachellia karroo root nodules.</title>
        <authorList>
            <person name="Van Lill M."/>
        </authorList>
    </citation>
    <scope>NUCLEOTIDE SEQUENCE [LARGE SCALE GENOMIC DNA]</scope>
    <source>
        <strain evidence="1 2">VK23A</strain>
    </source>
</reference>
<evidence type="ECO:0000313" key="2">
    <source>
        <dbReference type="Proteomes" id="UP001271780"/>
    </source>
</evidence>
<organism evidence="1 2">
    <name type="scientific">Mesorhizobium dulcispinae</name>
    <dbReference type="NCBI Taxonomy" id="3072316"/>
    <lineage>
        <taxon>Bacteria</taxon>
        <taxon>Pseudomonadati</taxon>
        <taxon>Pseudomonadota</taxon>
        <taxon>Alphaproteobacteria</taxon>
        <taxon>Hyphomicrobiales</taxon>
        <taxon>Phyllobacteriaceae</taxon>
        <taxon>Mesorhizobium</taxon>
    </lineage>
</organism>
<dbReference type="RefSeq" id="WP_320263060.1">
    <property type="nucleotide sequence ID" value="NZ_JAVIIX010000013.1"/>
</dbReference>
<comment type="caution">
    <text evidence="1">The sequence shown here is derived from an EMBL/GenBank/DDBJ whole genome shotgun (WGS) entry which is preliminary data.</text>
</comment>
<protein>
    <recommendedName>
        <fullName evidence="3">ABM domain-containing protein</fullName>
    </recommendedName>
</protein>
<proteinExistence type="predicted"/>
<evidence type="ECO:0008006" key="3">
    <source>
        <dbReference type="Google" id="ProtNLM"/>
    </source>
</evidence>
<keyword evidence="2" id="KW-1185">Reference proteome</keyword>
<name>A0ABU4XLK2_9HYPH</name>
<sequence>MTYNLIRYGVKDASIAENRALVAKVFEALDETKPQSVRYLVLELENGEFVHLVGYDKDSSGLTELEAFKLFGANHAERRSTPLARSSARIIGNYHMLANAEEAVPA</sequence>